<evidence type="ECO:0000313" key="2">
    <source>
        <dbReference type="EMBL" id="KAF5320990.1"/>
    </source>
</evidence>
<evidence type="ECO:0000256" key="1">
    <source>
        <dbReference type="SAM" id="MobiDB-lite"/>
    </source>
</evidence>
<reference evidence="2 3" key="1">
    <citation type="journal article" date="2020" name="ISME J.">
        <title>Uncovering the hidden diversity of litter-decomposition mechanisms in mushroom-forming fungi.</title>
        <authorList>
            <person name="Floudas D."/>
            <person name="Bentzer J."/>
            <person name="Ahren D."/>
            <person name="Johansson T."/>
            <person name="Persson P."/>
            <person name="Tunlid A."/>
        </authorList>
    </citation>
    <scope>NUCLEOTIDE SEQUENCE [LARGE SCALE GENOMIC DNA]</scope>
    <source>
        <strain evidence="2 3">CBS 101986</strain>
    </source>
</reference>
<sequence>MASLSDQIDRLSQNTRSIKATASSIASAPSPETAFPGTFAHAVLNTHLGDLIRDVDPSELGLFRLVQGPSNDTYNKESKNLKEPNVRRTEFTAATPLRKTTSRRDDKQEIQPEIYAHAALKYIEQYEPIRPMPRAYDQIVAILNKLNAVRANINTLSESLEKAAVNDKAPSTKARVEQEEKRVKELQARIAELTKLKEEKETQARKPVTARLKAAPQDESKEQEWQKTPLSPSSPMEDKFWATKGEPSRTLRFSDNLLDEEVNLGDMSTDSFGTPIAIPAQVPRLSLFADPDFVDEPTITKFPPLDFGQSKGGEPDVEKVQKAEVQSNPTPPSIPSTPKTPSLPPPSVDAPTPSTSRATETPGAKHRKIKMNPELERIVTKIWSSVGDIIMPSYNSNKPHLSVKDTITFLEDLSVKVPQPESPSVSSASSASVDGAGLPTFQQIQIAYFLTMLLSSTPNYSMPLNTVKENLGLKAKSCGVTAAGTGPTKVLFTCMGKRLVKIDRGGGEQIVKFDA</sequence>
<dbReference type="AlphaFoldDB" id="A0A8H5BCT4"/>
<name>A0A8H5BCT4_9AGAR</name>
<feature type="compositionally biased region" description="Basic and acidic residues" evidence="1">
    <location>
        <begin position="313"/>
        <end position="322"/>
    </location>
</feature>
<organism evidence="2 3">
    <name type="scientific">Psilocybe cf. subviscida</name>
    <dbReference type="NCBI Taxonomy" id="2480587"/>
    <lineage>
        <taxon>Eukaryota</taxon>
        <taxon>Fungi</taxon>
        <taxon>Dikarya</taxon>
        <taxon>Basidiomycota</taxon>
        <taxon>Agaricomycotina</taxon>
        <taxon>Agaricomycetes</taxon>
        <taxon>Agaricomycetidae</taxon>
        <taxon>Agaricales</taxon>
        <taxon>Agaricineae</taxon>
        <taxon>Strophariaceae</taxon>
        <taxon>Psilocybe</taxon>
    </lineage>
</organism>
<proteinExistence type="predicted"/>
<feature type="region of interest" description="Disordered" evidence="1">
    <location>
        <begin position="198"/>
        <end position="247"/>
    </location>
</feature>
<keyword evidence="3" id="KW-1185">Reference proteome</keyword>
<protein>
    <submittedName>
        <fullName evidence="2">Uncharacterized protein</fullName>
    </submittedName>
</protein>
<dbReference type="EMBL" id="JAACJJ010000028">
    <property type="protein sequence ID" value="KAF5320990.1"/>
    <property type="molecule type" value="Genomic_DNA"/>
</dbReference>
<feature type="compositionally biased region" description="Basic and acidic residues" evidence="1">
    <location>
        <begin position="236"/>
        <end position="247"/>
    </location>
</feature>
<feature type="compositionally biased region" description="Basic and acidic residues" evidence="1">
    <location>
        <begin position="216"/>
        <end position="225"/>
    </location>
</feature>
<accession>A0A8H5BCT4</accession>
<feature type="region of interest" description="Disordered" evidence="1">
    <location>
        <begin position="299"/>
        <end position="371"/>
    </location>
</feature>
<gene>
    <name evidence="2" type="ORF">D9619_001419</name>
</gene>
<dbReference type="OrthoDB" id="3262547at2759"/>
<comment type="caution">
    <text evidence="2">The sequence shown here is derived from an EMBL/GenBank/DDBJ whole genome shotgun (WGS) entry which is preliminary data.</text>
</comment>
<evidence type="ECO:0000313" key="3">
    <source>
        <dbReference type="Proteomes" id="UP000567179"/>
    </source>
</evidence>
<dbReference type="Proteomes" id="UP000567179">
    <property type="component" value="Unassembled WGS sequence"/>
</dbReference>